<comment type="caution">
    <text evidence="1">The sequence shown here is derived from an EMBL/GenBank/DDBJ whole genome shotgun (WGS) entry which is preliminary data.</text>
</comment>
<accession>A0A8J2PHQ4</accession>
<organism evidence="1 2">
    <name type="scientific">Allacma fusca</name>
    <dbReference type="NCBI Taxonomy" id="39272"/>
    <lineage>
        <taxon>Eukaryota</taxon>
        <taxon>Metazoa</taxon>
        <taxon>Ecdysozoa</taxon>
        <taxon>Arthropoda</taxon>
        <taxon>Hexapoda</taxon>
        <taxon>Collembola</taxon>
        <taxon>Symphypleona</taxon>
        <taxon>Sminthuridae</taxon>
        <taxon>Allacma</taxon>
    </lineage>
</organism>
<reference evidence="1" key="1">
    <citation type="submission" date="2021-06" db="EMBL/GenBank/DDBJ databases">
        <authorList>
            <person name="Hodson N. C."/>
            <person name="Mongue J. A."/>
            <person name="Jaron S. K."/>
        </authorList>
    </citation>
    <scope>NUCLEOTIDE SEQUENCE</scope>
</reference>
<dbReference type="Proteomes" id="UP000708208">
    <property type="component" value="Unassembled WGS sequence"/>
</dbReference>
<sequence length="167" mass="18731">MTEEQEQRAKEILLKYLGPELDDIATNLHEGQSLKDSILKQIATVIVEQVAFHNFLENIEVVEQVSANELDETGACSRASGRNVDSPLQLQTTDMRLESCLGSIPGSEQQKDGARKDLIHTLAVLLLHLEERTESRCELESAFQKCSEFAETMFPTEVKVKLETDKV</sequence>
<evidence type="ECO:0000313" key="1">
    <source>
        <dbReference type="EMBL" id="CAG7830638.1"/>
    </source>
</evidence>
<proteinExistence type="predicted"/>
<dbReference type="AlphaFoldDB" id="A0A8J2PHQ4"/>
<dbReference type="EMBL" id="CAJVCH010556806">
    <property type="protein sequence ID" value="CAG7830638.1"/>
    <property type="molecule type" value="Genomic_DNA"/>
</dbReference>
<keyword evidence="2" id="KW-1185">Reference proteome</keyword>
<gene>
    <name evidence="1" type="ORF">AFUS01_LOCUS40426</name>
</gene>
<evidence type="ECO:0000313" key="2">
    <source>
        <dbReference type="Proteomes" id="UP000708208"/>
    </source>
</evidence>
<protein>
    <submittedName>
        <fullName evidence="1">Uncharacterized protein</fullName>
    </submittedName>
</protein>
<name>A0A8J2PHQ4_9HEXA</name>